<evidence type="ECO:0000256" key="1">
    <source>
        <dbReference type="SAM" id="MobiDB-lite"/>
    </source>
</evidence>
<feature type="compositionally biased region" description="Basic and acidic residues" evidence="1">
    <location>
        <begin position="25"/>
        <end position="42"/>
    </location>
</feature>
<gene>
    <name evidence="2" type="ORF">M408DRAFT_28482</name>
</gene>
<dbReference type="Proteomes" id="UP000054097">
    <property type="component" value="Unassembled WGS sequence"/>
</dbReference>
<dbReference type="HOGENOM" id="CLU_1887040_0_0_1"/>
<evidence type="ECO:0000313" key="3">
    <source>
        <dbReference type="Proteomes" id="UP000054097"/>
    </source>
</evidence>
<dbReference type="EMBL" id="KN824349">
    <property type="protein sequence ID" value="KIM22733.1"/>
    <property type="molecule type" value="Genomic_DNA"/>
</dbReference>
<keyword evidence="3" id="KW-1185">Reference proteome</keyword>
<evidence type="ECO:0000313" key="2">
    <source>
        <dbReference type="EMBL" id="KIM22733.1"/>
    </source>
</evidence>
<reference evidence="2 3" key="1">
    <citation type="submission" date="2014-04" db="EMBL/GenBank/DDBJ databases">
        <authorList>
            <consortium name="DOE Joint Genome Institute"/>
            <person name="Kuo A."/>
            <person name="Zuccaro A."/>
            <person name="Kohler A."/>
            <person name="Nagy L.G."/>
            <person name="Floudas D."/>
            <person name="Copeland A."/>
            <person name="Barry K.W."/>
            <person name="Cichocki N."/>
            <person name="Veneault-Fourrey C."/>
            <person name="LaButti K."/>
            <person name="Lindquist E.A."/>
            <person name="Lipzen A."/>
            <person name="Lundell T."/>
            <person name="Morin E."/>
            <person name="Murat C."/>
            <person name="Sun H."/>
            <person name="Tunlid A."/>
            <person name="Henrissat B."/>
            <person name="Grigoriev I.V."/>
            <person name="Hibbett D.S."/>
            <person name="Martin F."/>
            <person name="Nordberg H.P."/>
            <person name="Cantor M.N."/>
            <person name="Hua S.X."/>
        </authorList>
    </citation>
    <scope>NUCLEOTIDE SEQUENCE [LARGE SCALE GENOMIC DNA]</scope>
    <source>
        <strain evidence="2 3">MAFF 305830</strain>
    </source>
</reference>
<protein>
    <submittedName>
        <fullName evidence="2">Uncharacterized protein</fullName>
    </submittedName>
</protein>
<accession>A0A0C2W8I2</accession>
<feature type="region of interest" description="Disordered" evidence="1">
    <location>
        <begin position="25"/>
        <end position="56"/>
    </location>
</feature>
<sequence length="135" mass="15228">MVSPLHLRFIKYHSCLPIRVPYRGKESDGHYPPDPSSRDPNRSSHAGGPYNSTDAFLRDVRDLNSHSRRDLFPLEQQSDLFSSNNVLQLRNSDEGVSPGRLYAGPTCRTLTKPLTVHLATTLMMIGQRPTQRTLV</sequence>
<dbReference type="AlphaFoldDB" id="A0A0C2W8I2"/>
<reference evidence="3" key="2">
    <citation type="submission" date="2015-01" db="EMBL/GenBank/DDBJ databases">
        <title>Evolutionary Origins and Diversification of the Mycorrhizal Mutualists.</title>
        <authorList>
            <consortium name="DOE Joint Genome Institute"/>
            <consortium name="Mycorrhizal Genomics Consortium"/>
            <person name="Kohler A."/>
            <person name="Kuo A."/>
            <person name="Nagy L.G."/>
            <person name="Floudas D."/>
            <person name="Copeland A."/>
            <person name="Barry K.W."/>
            <person name="Cichocki N."/>
            <person name="Veneault-Fourrey C."/>
            <person name="LaButti K."/>
            <person name="Lindquist E.A."/>
            <person name="Lipzen A."/>
            <person name="Lundell T."/>
            <person name="Morin E."/>
            <person name="Murat C."/>
            <person name="Riley R."/>
            <person name="Ohm R."/>
            <person name="Sun H."/>
            <person name="Tunlid A."/>
            <person name="Henrissat B."/>
            <person name="Grigoriev I.V."/>
            <person name="Hibbett D.S."/>
            <person name="Martin F."/>
        </authorList>
    </citation>
    <scope>NUCLEOTIDE SEQUENCE [LARGE SCALE GENOMIC DNA]</scope>
    <source>
        <strain evidence="3">MAFF 305830</strain>
    </source>
</reference>
<name>A0A0C2W8I2_SERVB</name>
<organism evidence="2 3">
    <name type="scientific">Serendipita vermifera MAFF 305830</name>
    <dbReference type="NCBI Taxonomy" id="933852"/>
    <lineage>
        <taxon>Eukaryota</taxon>
        <taxon>Fungi</taxon>
        <taxon>Dikarya</taxon>
        <taxon>Basidiomycota</taxon>
        <taxon>Agaricomycotina</taxon>
        <taxon>Agaricomycetes</taxon>
        <taxon>Sebacinales</taxon>
        <taxon>Serendipitaceae</taxon>
        <taxon>Serendipita</taxon>
    </lineage>
</organism>
<proteinExistence type="predicted"/>